<evidence type="ECO:0000313" key="3">
    <source>
        <dbReference type="EMBL" id="CAF0844537.1"/>
    </source>
</evidence>
<protein>
    <submittedName>
        <fullName evidence="3">Uncharacterized protein</fullName>
    </submittedName>
</protein>
<keyword evidence="2" id="KW-0812">Transmembrane</keyword>
<dbReference type="EMBL" id="CAJNOO010000180">
    <property type="protein sequence ID" value="CAF0844537.1"/>
    <property type="molecule type" value="Genomic_DNA"/>
</dbReference>
<dbReference type="Proteomes" id="UP000663882">
    <property type="component" value="Unassembled WGS sequence"/>
</dbReference>
<evidence type="ECO:0000256" key="2">
    <source>
        <dbReference type="SAM" id="Phobius"/>
    </source>
</evidence>
<dbReference type="AlphaFoldDB" id="A0A813VK58"/>
<gene>
    <name evidence="3" type="ORF">RFH988_LOCUS6125</name>
</gene>
<accession>A0A813VK58</accession>
<proteinExistence type="predicted"/>
<evidence type="ECO:0000313" key="4">
    <source>
        <dbReference type="Proteomes" id="UP000663882"/>
    </source>
</evidence>
<comment type="caution">
    <text evidence="3">The sequence shown here is derived from an EMBL/GenBank/DDBJ whole genome shotgun (WGS) entry which is preliminary data.</text>
</comment>
<feature type="transmembrane region" description="Helical" evidence="2">
    <location>
        <begin position="71"/>
        <end position="92"/>
    </location>
</feature>
<reference evidence="3" key="1">
    <citation type="submission" date="2021-02" db="EMBL/GenBank/DDBJ databases">
        <authorList>
            <person name="Nowell W R."/>
        </authorList>
    </citation>
    <scope>NUCLEOTIDE SEQUENCE</scope>
</reference>
<feature type="transmembrane region" description="Helical" evidence="2">
    <location>
        <begin position="21"/>
        <end position="42"/>
    </location>
</feature>
<organism evidence="3 4">
    <name type="scientific">Rotaria sordida</name>
    <dbReference type="NCBI Taxonomy" id="392033"/>
    <lineage>
        <taxon>Eukaryota</taxon>
        <taxon>Metazoa</taxon>
        <taxon>Spiralia</taxon>
        <taxon>Gnathifera</taxon>
        <taxon>Rotifera</taxon>
        <taxon>Eurotatoria</taxon>
        <taxon>Bdelloidea</taxon>
        <taxon>Philodinida</taxon>
        <taxon>Philodinidae</taxon>
        <taxon>Rotaria</taxon>
    </lineage>
</organism>
<dbReference type="OrthoDB" id="10065256at2759"/>
<name>A0A813VK58_9BILA</name>
<evidence type="ECO:0000256" key="1">
    <source>
        <dbReference type="SAM" id="MobiDB-lite"/>
    </source>
</evidence>
<keyword evidence="2" id="KW-0472">Membrane</keyword>
<feature type="compositionally biased region" description="Polar residues" evidence="1">
    <location>
        <begin position="131"/>
        <end position="142"/>
    </location>
</feature>
<feature type="region of interest" description="Disordered" evidence="1">
    <location>
        <begin position="101"/>
        <end position="142"/>
    </location>
</feature>
<keyword evidence="2" id="KW-1133">Transmembrane helix</keyword>
<sequence>MIFISKRNIRHRYSSNQEACFSIVGLFLAIGFIGGLTGLIYGNEKQKYIYYFLLIFTFSGLVKGSSSGTIAGAIVLGASIFLIVIFIFIVVLCLKNNNMNSNTNQQQQQQQQQRHRQRKQKRQTEHENSSHEIQTISTVQRHEQTNNMNRQMFPSSIPNESIDKKDYGFAKYVISPSSKSSAFTYLNESHSSINSNIVRQNNYDRH</sequence>